<dbReference type="EMBL" id="JACMSC010000001">
    <property type="protein sequence ID" value="KAG6535938.1"/>
    <property type="molecule type" value="Genomic_DNA"/>
</dbReference>
<organism evidence="5 6">
    <name type="scientific">Zingiber officinale</name>
    <name type="common">Ginger</name>
    <name type="synonym">Amomum zingiber</name>
    <dbReference type="NCBI Taxonomy" id="94328"/>
    <lineage>
        <taxon>Eukaryota</taxon>
        <taxon>Viridiplantae</taxon>
        <taxon>Streptophyta</taxon>
        <taxon>Embryophyta</taxon>
        <taxon>Tracheophyta</taxon>
        <taxon>Spermatophyta</taxon>
        <taxon>Magnoliopsida</taxon>
        <taxon>Liliopsida</taxon>
        <taxon>Zingiberales</taxon>
        <taxon>Zingiberaceae</taxon>
        <taxon>Zingiber</taxon>
    </lineage>
</organism>
<comment type="similarity">
    <text evidence="3">Belongs to the PP2C family.</text>
</comment>
<comment type="catalytic activity">
    <reaction evidence="1 3">
        <text>O-phospho-L-seryl-[protein] + H2O = L-seryl-[protein] + phosphate</text>
        <dbReference type="Rhea" id="RHEA:20629"/>
        <dbReference type="Rhea" id="RHEA-COMP:9863"/>
        <dbReference type="Rhea" id="RHEA-COMP:11604"/>
        <dbReference type="ChEBI" id="CHEBI:15377"/>
        <dbReference type="ChEBI" id="CHEBI:29999"/>
        <dbReference type="ChEBI" id="CHEBI:43474"/>
        <dbReference type="ChEBI" id="CHEBI:83421"/>
        <dbReference type="EC" id="3.1.3.16"/>
    </reaction>
</comment>
<dbReference type="AlphaFoldDB" id="A0A8J5LUR2"/>
<accession>A0A8J5LUR2</accession>
<dbReference type="PANTHER" id="PTHR12320:SF1">
    <property type="entry name" value="PROTEIN PHOSPHATASE PTC7 HOMOLOG"/>
    <property type="match status" value="1"/>
</dbReference>
<dbReference type="EC" id="3.1.3.16" evidence="3"/>
<dbReference type="Proteomes" id="UP000734854">
    <property type="component" value="Unassembled WGS sequence"/>
</dbReference>
<sequence length="145" mass="15871">MHYHIQVLHVANIGDSRFILIRNGTVFKKSTPMVYGFNFPLQIERGEDPSKYIETYKIGLCEGDVIVTATDGLFDNLYDQEIVAIVSKSLQASLKPREIAEYLATRAQEVGRSASARSPFVDAALVSGYPTFTGAKKSAGHGSIS</sequence>
<keyword evidence="3" id="KW-0464">Manganese</keyword>
<dbReference type="PROSITE" id="PS51746">
    <property type="entry name" value="PPM_2"/>
    <property type="match status" value="1"/>
</dbReference>
<dbReference type="GO" id="GO:0046872">
    <property type="term" value="F:metal ion binding"/>
    <property type="evidence" value="ECO:0007669"/>
    <property type="project" value="UniProtKB-UniRule"/>
</dbReference>
<evidence type="ECO:0000256" key="2">
    <source>
        <dbReference type="ARBA" id="ARBA00048336"/>
    </source>
</evidence>
<evidence type="ECO:0000256" key="1">
    <source>
        <dbReference type="ARBA" id="ARBA00047761"/>
    </source>
</evidence>
<gene>
    <name evidence="5" type="ORF">ZIOFF_000969</name>
</gene>
<comment type="catalytic activity">
    <reaction evidence="2 3">
        <text>O-phospho-L-threonyl-[protein] + H2O = L-threonyl-[protein] + phosphate</text>
        <dbReference type="Rhea" id="RHEA:47004"/>
        <dbReference type="Rhea" id="RHEA-COMP:11060"/>
        <dbReference type="Rhea" id="RHEA-COMP:11605"/>
        <dbReference type="ChEBI" id="CHEBI:15377"/>
        <dbReference type="ChEBI" id="CHEBI:30013"/>
        <dbReference type="ChEBI" id="CHEBI:43474"/>
        <dbReference type="ChEBI" id="CHEBI:61977"/>
        <dbReference type="EC" id="3.1.3.16"/>
    </reaction>
</comment>
<keyword evidence="3" id="KW-0479">Metal-binding</keyword>
<keyword evidence="6" id="KW-1185">Reference proteome</keyword>
<dbReference type="Pfam" id="PF00481">
    <property type="entry name" value="PP2C"/>
    <property type="match status" value="1"/>
</dbReference>
<comment type="cofactor">
    <cofactor evidence="3">
        <name>Mn(2+)</name>
        <dbReference type="ChEBI" id="CHEBI:29035"/>
    </cofactor>
</comment>
<dbReference type="SUPFAM" id="SSF81606">
    <property type="entry name" value="PP2C-like"/>
    <property type="match status" value="1"/>
</dbReference>
<dbReference type="InterPro" id="IPR036457">
    <property type="entry name" value="PPM-type-like_dom_sf"/>
</dbReference>
<proteinExistence type="inferred from homology"/>
<comment type="caution">
    <text evidence="5">The sequence shown here is derived from an EMBL/GenBank/DDBJ whole genome shotgun (WGS) entry which is preliminary data.</text>
</comment>
<evidence type="ECO:0000259" key="4">
    <source>
        <dbReference type="PROSITE" id="PS51746"/>
    </source>
</evidence>
<reference evidence="5 6" key="1">
    <citation type="submission" date="2020-08" db="EMBL/GenBank/DDBJ databases">
        <title>Plant Genome Project.</title>
        <authorList>
            <person name="Zhang R.-G."/>
        </authorList>
    </citation>
    <scope>NUCLEOTIDE SEQUENCE [LARGE SCALE GENOMIC DNA]</scope>
    <source>
        <tissue evidence="5">Rhizome</tissue>
    </source>
</reference>
<keyword evidence="3" id="KW-0460">Magnesium</keyword>
<evidence type="ECO:0000256" key="3">
    <source>
        <dbReference type="RuleBase" id="RU366020"/>
    </source>
</evidence>
<name>A0A8J5LUR2_ZINOF</name>
<dbReference type="GO" id="GO:0004722">
    <property type="term" value="F:protein serine/threonine phosphatase activity"/>
    <property type="evidence" value="ECO:0007669"/>
    <property type="project" value="UniProtKB-EC"/>
</dbReference>
<comment type="cofactor">
    <cofactor evidence="3">
        <name>Mg(2+)</name>
        <dbReference type="ChEBI" id="CHEBI:18420"/>
    </cofactor>
</comment>
<dbReference type="PANTHER" id="PTHR12320">
    <property type="entry name" value="PROTEIN PHOSPHATASE 2C"/>
    <property type="match status" value="1"/>
</dbReference>
<evidence type="ECO:0000313" key="6">
    <source>
        <dbReference type="Proteomes" id="UP000734854"/>
    </source>
</evidence>
<dbReference type="InterPro" id="IPR039123">
    <property type="entry name" value="PPTC7"/>
</dbReference>
<keyword evidence="3" id="KW-0378">Hydrolase</keyword>
<dbReference type="InterPro" id="IPR001932">
    <property type="entry name" value="PPM-type_phosphatase-like_dom"/>
</dbReference>
<evidence type="ECO:0000313" key="5">
    <source>
        <dbReference type="EMBL" id="KAG6535938.1"/>
    </source>
</evidence>
<keyword evidence="3" id="KW-0904">Protein phosphatase</keyword>
<feature type="domain" description="PPM-type phosphatase" evidence="4">
    <location>
        <begin position="1"/>
        <end position="121"/>
    </location>
</feature>
<dbReference type="Gene3D" id="3.60.40.10">
    <property type="entry name" value="PPM-type phosphatase domain"/>
    <property type="match status" value="1"/>
</dbReference>
<protein>
    <recommendedName>
        <fullName evidence="3">Protein phosphatase</fullName>
        <ecNumber evidence="3">3.1.3.16</ecNumber>
    </recommendedName>
</protein>